<accession>A0A126QP14</accession>
<evidence type="ECO:0000259" key="1">
    <source>
        <dbReference type="Pfam" id="PF01909"/>
    </source>
</evidence>
<evidence type="ECO:0000313" key="4">
    <source>
        <dbReference type="Proteomes" id="UP000055611"/>
    </source>
</evidence>
<name>A0A126QP14_9BACT</name>
<protein>
    <submittedName>
        <fullName evidence="2">Nucleotidyltransferase</fullName>
    </submittedName>
</protein>
<dbReference type="SUPFAM" id="SSF81301">
    <property type="entry name" value="Nucleotidyltransferase"/>
    <property type="match status" value="1"/>
</dbReference>
<evidence type="ECO:0000313" key="2">
    <source>
        <dbReference type="EMBL" id="AMK11800.1"/>
    </source>
</evidence>
<dbReference type="EMBL" id="CP014206">
    <property type="protein sequence ID" value="AMK11800.1"/>
    <property type="molecule type" value="Genomic_DNA"/>
</dbReference>
<dbReference type="InterPro" id="IPR043519">
    <property type="entry name" value="NT_sf"/>
</dbReference>
<dbReference type="EMBL" id="SOBK01000006">
    <property type="protein sequence ID" value="TDT88342.1"/>
    <property type="molecule type" value="Genomic_DNA"/>
</dbReference>
<feature type="domain" description="Polymerase nucleotidyl transferase" evidence="1">
    <location>
        <begin position="27"/>
        <end position="52"/>
    </location>
</feature>
<dbReference type="Proteomes" id="UP000055611">
    <property type="component" value="Chromosome"/>
</dbReference>
<organism evidence="3 5">
    <name type="scientific">Pseudodesulfovibrio indicus</name>
    <dbReference type="NCBI Taxonomy" id="1716143"/>
    <lineage>
        <taxon>Bacteria</taxon>
        <taxon>Pseudomonadati</taxon>
        <taxon>Thermodesulfobacteriota</taxon>
        <taxon>Desulfovibrionia</taxon>
        <taxon>Desulfovibrionales</taxon>
        <taxon>Desulfovibrionaceae</taxon>
    </lineage>
</organism>
<dbReference type="GO" id="GO:0016779">
    <property type="term" value="F:nucleotidyltransferase activity"/>
    <property type="evidence" value="ECO:0007669"/>
    <property type="project" value="InterPro"/>
</dbReference>
<evidence type="ECO:0000313" key="5">
    <source>
        <dbReference type="Proteomes" id="UP000295506"/>
    </source>
</evidence>
<dbReference type="CDD" id="cd05403">
    <property type="entry name" value="NT_KNTase_like"/>
    <property type="match status" value="1"/>
</dbReference>
<dbReference type="Proteomes" id="UP000295506">
    <property type="component" value="Unassembled WGS sequence"/>
</dbReference>
<dbReference type="Pfam" id="PF01909">
    <property type="entry name" value="NTP_transf_2"/>
    <property type="match status" value="1"/>
</dbReference>
<evidence type="ECO:0000313" key="3">
    <source>
        <dbReference type="EMBL" id="TDT88342.1"/>
    </source>
</evidence>
<dbReference type="RefSeq" id="WP_066804200.1">
    <property type="nucleotide sequence ID" value="NZ_CP014206.1"/>
</dbReference>
<dbReference type="Gene3D" id="3.30.460.10">
    <property type="entry name" value="Beta Polymerase, domain 2"/>
    <property type="match status" value="1"/>
</dbReference>
<dbReference type="KEGG" id="dej:AWY79_12085"/>
<proteinExistence type="predicted"/>
<reference evidence="2 4" key="1">
    <citation type="journal article" date="2016" name="Front. Microbiol.">
        <title>Genome Sequence of the Piezophilic, Mesophilic Sulfate-Reducing Bacterium Desulfovibrio indicus J2T.</title>
        <authorList>
            <person name="Cao J."/>
            <person name="Maignien L."/>
            <person name="Shao Z."/>
            <person name="Alain K."/>
            <person name="Jebbar M."/>
        </authorList>
    </citation>
    <scope>NUCLEOTIDE SEQUENCE [LARGE SCALE GENOMIC DNA]</scope>
    <source>
        <strain evidence="2 4">J2</strain>
    </source>
</reference>
<keyword evidence="4" id="KW-1185">Reference proteome</keyword>
<dbReference type="InterPro" id="IPR002934">
    <property type="entry name" value="Polymerase_NTP_transf_dom"/>
</dbReference>
<reference evidence="3 5" key="2">
    <citation type="submission" date="2019-03" db="EMBL/GenBank/DDBJ databases">
        <title>Genomic Encyclopedia of Type Strains, Phase IV (KMG-IV): sequencing the most valuable type-strain genomes for metagenomic binning, comparative biology and taxonomic classification.</title>
        <authorList>
            <person name="Goeker M."/>
        </authorList>
    </citation>
    <scope>NUCLEOTIDE SEQUENCE [LARGE SCALE GENOMIC DNA]</scope>
    <source>
        <strain evidence="3 5">DSM 101483</strain>
    </source>
</reference>
<sequence length="222" mass="25377">MIEAQSWTADVLVSLRETFGTRLKYFGLQGSYRRGEATEASDIDLVVLLDEISLDDLDAYRAIVRAMPEGDKACGFMCGLEEFAAWPPHELFSFRMDTADLFNRLDDFLPPISREDIRLGAKISAATLLHPLTHSYLYAGDEARPRILNEACKYAFFLLLVCEYLDSGRYCESKQELLARLDSPRRDILLAGMDFSAWRETHEDRETFGMLLDWCRGILLQV</sequence>
<gene>
    <name evidence="2" type="ORF">AWY79_12085</name>
    <name evidence="3" type="ORF">EDC59_106155</name>
</gene>
<dbReference type="AlphaFoldDB" id="A0A126QP14"/>
<dbReference type="OrthoDB" id="358345at2"/>